<protein>
    <submittedName>
        <fullName evidence="2">Acyl-CoA dehydrogenase</fullName>
    </submittedName>
</protein>
<evidence type="ECO:0000313" key="3">
    <source>
        <dbReference type="Proteomes" id="UP001589718"/>
    </source>
</evidence>
<dbReference type="InterPro" id="IPR046373">
    <property type="entry name" value="Acyl-CoA_Oxase/DH_mid-dom_sf"/>
</dbReference>
<dbReference type="InterPro" id="IPR009100">
    <property type="entry name" value="AcylCoA_DH/oxidase_NM_dom_sf"/>
</dbReference>
<feature type="region of interest" description="Disordered" evidence="1">
    <location>
        <begin position="339"/>
        <end position="372"/>
    </location>
</feature>
<dbReference type="InterPro" id="IPR037069">
    <property type="entry name" value="AcylCoA_DH/ox_N_sf"/>
</dbReference>
<dbReference type="Proteomes" id="UP001589718">
    <property type="component" value="Unassembled WGS sequence"/>
</dbReference>
<feature type="compositionally biased region" description="Gly residues" evidence="1">
    <location>
        <begin position="339"/>
        <end position="352"/>
    </location>
</feature>
<dbReference type="RefSeq" id="WP_345221839.1">
    <property type="nucleotide sequence ID" value="NZ_BAAAXE010000013.1"/>
</dbReference>
<gene>
    <name evidence="2" type="ORF">ACFFTU_08230</name>
</gene>
<organism evidence="2 3">
    <name type="scientific">Streptomyces cremeus</name>
    <dbReference type="NCBI Taxonomy" id="66881"/>
    <lineage>
        <taxon>Bacteria</taxon>
        <taxon>Bacillati</taxon>
        <taxon>Actinomycetota</taxon>
        <taxon>Actinomycetes</taxon>
        <taxon>Kitasatosporales</taxon>
        <taxon>Streptomycetaceae</taxon>
        <taxon>Streptomyces</taxon>
    </lineage>
</organism>
<sequence>MDAAFTAEQDAIRRTLTELLVTGGPSGEGVGGERLRELWRQLAAGLERVPLAPPLLATAVLAAPLVAALGSEEQRAALLPDLAAGRSGAALAVPAGALSVALGLTGDNAGGGWAGGGRSGGVQARRGERGWVLYGQAEQVLDGHSADLLLVAAHTGGFARGRALLFLVRAKDAVGPTRVRRTPAEGARPQGTLQLRDAEAELLGSGAGVAQALGAVGRSAAAVLAVEAAGAAERLLGQTAAGDGGRARFAEAYAAVQAARSAAYRTVWQPADAGDAPLALAQGLEALRTAATEAMRGGDGGSGEARACFARAAGDELLFGPVERLRAWAVETAGLFGRTGDGGSTEAGGAAGGAREAGTTGAAGTVGAKEAV</sequence>
<evidence type="ECO:0000256" key="1">
    <source>
        <dbReference type="SAM" id="MobiDB-lite"/>
    </source>
</evidence>
<feature type="compositionally biased region" description="Low complexity" evidence="1">
    <location>
        <begin position="353"/>
        <end position="372"/>
    </location>
</feature>
<dbReference type="Gene3D" id="1.10.540.10">
    <property type="entry name" value="Acyl-CoA dehydrogenase/oxidase, N-terminal domain"/>
    <property type="match status" value="1"/>
</dbReference>
<reference evidence="2 3" key="1">
    <citation type="submission" date="2024-09" db="EMBL/GenBank/DDBJ databases">
        <authorList>
            <person name="Sun Q."/>
            <person name="Mori K."/>
        </authorList>
    </citation>
    <scope>NUCLEOTIDE SEQUENCE [LARGE SCALE GENOMIC DNA]</scope>
    <source>
        <strain evidence="2 3">JCM 4362</strain>
    </source>
</reference>
<evidence type="ECO:0000313" key="2">
    <source>
        <dbReference type="EMBL" id="MFB9519930.1"/>
    </source>
</evidence>
<keyword evidence="3" id="KW-1185">Reference proteome</keyword>
<dbReference type="Gene3D" id="2.40.110.10">
    <property type="entry name" value="Butyryl-CoA Dehydrogenase, subunit A, domain 2"/>
    <property type="match status" value="1"/>
</dbReference>
<comment type="caution">
    <text evidence="2">The sequence shown here is derived from an EMBL/GenBank/DDBJ whole genome shotgun (WGS) entry which is preliminary data.</text>
</comment>
<accession>A0ABV5P9P8</accession>
<dbReference type="EMBL" id="JBHMCR010000004">
    <property type="protein sequence ID" value="MFB9519930.1"/>
    <property type="molecule type" value="Genomic_DNA"/>
</dbReference>
<name>A0ABV5P9P8_STRCM</name>
<proteinExistence type="predicted"/>
<dbReference type="SUPFAM" id="SSF56645">
    <property type="entry name" value="Acyl-CoA dehydrogenase NM domain-like"/>
    <property type="match status" value="1"/>
</dbReference>